<proteinExistence type="predicted"/>
<dbReference type="Proteomes" id="UP001190700">
    <property type="component" value="Unassembled WGS sequence"/>
</dbReference>
<gene>
    <name evidence="3" type="ORF">CYMTET_51128</name>
</gene>
<evidence type="ECO:0000313" key="3">
    <source>
        <dbReference type="EMBL" id="KAK3238905.1"/>
    </source>
</evidence>
<evidence type="ECO:0000313" key="4">
    <source>
        <dbReference type="Proteomes" id="UP001190700"/>
    </source>
</evidence>
<feature type="chain" id="PRO_5042090518" evidence="2">
    <location>
        <begin position="17"/>
        <end position="129"/>
    </location>
</feature>
<accession>A0AAE0BMW7</accession>
<comment type="caution">
    <text evidence="3">The sequence shown here is derived from an EMBL/GenBank/DDBJ whole genome shotgun (WGS) entry which is preliminary data.</text>
</comment>
<keyword evidence="4" id="KW-1185">Reference proteome</keyword>
<organism evidence="3 4">
    <name type="scientific">Cymbomonas tetramitiformis</name>
    <dbReference type="NCBI Taxonomy" id="36881"/>
    <lineage>
        <taxon>Eukaryota</taxon>
        <taxon>Viridiplantae</taxon>
        <taxon>Chlorophyta</taxon>
        <taxon>Pyramimonadophyceae</taxon>
        <taxon>Pyramimonadales</taxon>
        <taxon>Pyramimonadaceae</taxon>
        <taxon>Cymbomonas</taxon>
    </lineage>
</organism>
<evidence type="ECO:0000256" key="1">
    <source>
        <dbReference type="SAM" id="MobiDB-lite"/>
    </source>
</evidence>
<protein>
    <submittedName>
        <fullName evidence="3">Uncharacterized protein</fullName>
    </submittedName>
</protein>
<feature type="compositionally biased region" description="Low complexity" evidence="1">
    <location>
        <begin position="98"/>
        <end position="107"/>
    </location>
</feature>
<keyword evidence="2" id="KW-0732">Signal</keyword>
<name>A0AAE0BMW7_9CHLO</name>
<feature type="signal peptide" evidence="2">
    <location>
        <begin position="1"/>
        <end position="16"/>
    </location>
</feature>
<feature type="region of interest" description="Disordered" evidence="1">
    <location>
        <begin position="98"/>
        <end position="117"/>
    </location>
</feature>
<reference evidence="3 4" key="1">
    <citation type="journal article" date="2015" name="Genome Biol. Evol.">
        <title>Comparative Genomics of a Bacterivorous Green Alga Reveals Evolutionary Causalities and Consequences of Phago-Mixotrophic Mode of Nutrition.</title>
        <authorList>
            <person name="Burns J.A."/>
            <person name="Paasch A."/>
            <person name="Narechania A."/>
            <person name="Kim E."/>
        </authorList>
    </citation>
    <scope>NUCLEOTIDE SEQUENCE [LARGE SCALE GENOMIC DNA]</scope>
    <source>
        <strain evidence="3 4">PLY_AMNH</strain>
    </source>
</reference>
<evidence type="ECO:0000256" key="2">
    <source>
        <dbReference type="SAM" id="SignalP"/>
    </source>
</evidence>
<dbReference type="EMBL" id="LGRX02034077">
    <property type="protein sequence ID" value="KAK3238905.1"/>
    <property type="molecule type" value="Genomic_DNA"/>
</dbReference>
<sequence>MFILSCILALIPLVTEFWAGVRDTFDFDDISECSSLTCSLRSLHSGSSQFFPQPHPNALMHTTFPQAFREMGVTTRAKKSLTRDIDIDASLRLIDGVRNSPTVRTPTVPTPNPASNEDADVAIRRYLQE</sequence>
<dbReference type="AlphaFoldDB" id="A0AAE0BMW7"/>